<feature type="region of interest" description="Disordered" evidence="1">
    <location>
        <begin position="86"/>
        <end position="234"/>
    </location>
</feature>
<dbReference type="EMBL" id="CDMY01000319">
    <property type="protein sequence ID" value="CEM02145.1"/>
    <property type="molecule type" value="Genomic_DNA"/>
</dbReference>
<dbReference type="AlphaFoldDB" id="A0A0G4EV58"/>
<keyword evidence="3" id="KW-1185">Reference proteome</keyword>
<feature type="compositionally biased region" description="Basic and acidic residues" evidence="1">
    <location>
        <begin position="167"/>
        <end position="183"/>
    </location>
</feature>
<proteinExistence type="predicted"/>
<evidence type="ECO:0000313" key="3">
    <source>
        <dbReference type="Proteomes" id="UP000041254"/>
    </source>
</evidence>
<evidence type="ECO:0000313" key="2">
    <source>
        <dbReference type="EMBL" id="CEM02145.1"/>
    </source>
</evidence>
<feature type="compositionally biased region" description="Basic residues" evidence="1">
    <location>
        <begin position="113"/>
        <end position="123"/>
    </location>
</feature>
<feature type="compositionally biased region" description="Basic and acidic residues" evidence="1">
    <location>
        <begin position="191"/>
        <end position="206"/>
    </location>
</feature>
<protein>
    <submittedName>
        <fullName evidence="2">Uncharacterized protein</fullName>
    </submittedName>
</protein>
<feature type="compositionally biased region" description="Low complexity" evidence="1">
    <location>
        <begin position="207"/>
        <end position="219"/>
    </location>
</feature>
<dbReference type="Proteomes" id="UP000041254">
    <property type="component" value="Unassembled WGS sequence"/>
</dbReference>
<dbReference type="VEuPathDB" id="CryptoDB:Vbra_1708"/>
<organism evidence="2 3">
    <name type="scientific">Vitrella brassicaformis (strain CCMP3155)</name>
    <dbReference type="NCBI Taxonomy" id="1169540"/>
    <lineage>
        <taxon>Eukaryota</taxon>
        <taxon>Sar</taxon>
        <taxon>Alveolata</taxon>
        <taxon>Colpodellida</taxon>
        <taxon>Vitrellaceae</taxon>
        <taxon>Vitrella</taxon>
    </lineage>
</organism>
<reference evidence="2 3" key="1">
    <citation type="submission" date="2014-11" db="EMBL/GenBank/DDBJ databases">
        <authorList>
            <person name="Zhu J."/>
            <person name="Qi W."/>
            <person name="Song R."/>
        </authorList>
    </citation>
    <scope>NUCLEOTIDE SEQUENCE [LARGE SCALE GENOMIC DNA]</scope>
</reference>
<dbReference type="InParanoid" id="A0A0G4EV58"/>
<sequence length="471" mass="52554">MNNIYQSGTVARFLRPGLEFYYTVDPDDGQPYLHGPYYRPSRANICQSNAAVSRKIQEEAVHGAAYPSNVPPFLYLLPLDDEHRPWIPPRPQKAAGSKRTRKSMARSGSLSPTKKRGGGGAKRRATEPSLGEGPDESLLPPIAAAAAAGHEEPVQEAADQPRSLPPIDRESSSEQVADERGAEALEAPDVVEDKGRNLGRAEDKSRSASMSSSGEASGAPEQGQTVRFDKRKRMQRAKSVVFSHTEKGKSEMRWRMQAAAALAAEKETENSESHGELLDDWFVQHFFKPKFHREALSVKLSERHRSPEEAFQNRLFYTTSGRRILLASRIKIRRKIERQLGVPPTRLQTVATLLKRRESNAALGGRRPSFYRRLSTKVDLATKGPVIGLPAISVFESNLLVPDWQMFGRSMPALEDIFGSRKAADQYTIYKKTTKVVQAMNETLRHLVGEDEDEEDAKEEPLQGILGLFKR</sequence>
<evidence type="ECO:0000256" key="1">
    <source>
        <dbReference type="SAM" id="MobiDB-lite"/>
    </source>
</evidence>
<accession>A0A0G4EV58</accession>
<name>A0A0G4EV58_VITBC</name>
<gene>
    <name evidence="2" type="ORF">Vbra_1708</name>
</gene>